<keyword evidence="8" id="KW-0547">Nucleotide-binding</keyword>
<dbReference type="GO" id="GO:0005525">
    <property type="term" value="F:GTP binding"/>
    <property type="evidence" value="ECO:0007669"/>
    <property type="project" value="UniProtKB-KW"/>
</dbReference>
<evidence type="ECO:0000256" key="1">
    <source>
        <dbReference type="ARBA" id="ARBA00001946"/>
    </source>
</evidence>
<evidence type="ECO:0000256" key="9">
    <source>
        <dbReference type="ARBA" id="ARBA00022842"/>
    </source>
</evidence>
<evidence type="ECO:0000256" key="4">
    <source>
        <dbReference type="ARBA" id="ARBA00022679"/>
    </source>
</evidence>
<evidence type="ECO:0000259" key="11">
    <source>
        <dbReference type="Pfam" id="PF04446"/>
    </source>
</evidence>
<evidence type="ECO:0000256" key="5">
    <source>
        <dbReference type="ARBA" id="ARBA00022694"/>
    </source>
</evidence>
<dbReference type="InterPro" id="IPR038469">
    <property type="entry name" value="tRNAHis_GuaTrfase_Thg1_sf"/>
</dbReference>
<dbReference type="AlphaFoldDB" id="A0AAP2DTQ3"/>
<dbReference type="Pfam" id="PF04446">
    <property type="entry name" value="Thg1"/>
    <property type="match status" value="1"/>
</dbReference>
<evidence type="ECO:0000313" key="13">
    <source>
        <dbReference type="EMBL" id="MBT1707236.1"/>
    </source>
</evidence>
<name>A0AAP2DTQ3_9BACT</name>
<evidence type="ECO:0000256" key="2">
    <source>
        <dbReference type="ARBA" id="ARBA00010113"/>
    </source>
</evidence>
<dbReference type="EMBL" id="JAHESE010000001">
    <property type="protein sequence ID" value="MBT1707236.1"/>
    <property type="molecule type" value="Genomic_DNA"/>
</dbReference>
<dbReference type="Gene3D" id="3.30.70.3000">
    <property type="match status" value="1"/>
</dbReference>
<keyword evidence="14" id="KW-1185">Reference proteome</keyword>
<protein>
    <recommendedName>
        <fullName evidence="3">tRNA(His) guanylyltransferase</fullName>
        <ecNumber evidence="3">2.7.7.79</ecNumber>
    </recommendedName>
</protein>
<dbReference type="GO" id="GO:0006400">
    <property type="term" value="P:tRNA modification"/>
    <property type="evidence" value="ECO:0007669"/>
    <property type="project" value="InterPro"/>
</dbReference>
<comment type="similarity">
    <text evidence="2">Belongs to the tRNA(His) guanylyltransferase family.</text>
</comment>
<evidence type="ECO:0000256" key="6">
    <source>
        <dbReference type="ARBA" id="ARBA00022695"/>
    </source>
</evidence>
<evidence type="ECO:0000313" key="14">
    <source>
        <dbReference type="Proteomes" id="UP001319080"/>
    </source>
</evidence>
<dbReference type="PANTHER" id="PTHR12729">
    <property type="entry name" value="TRNA(HIS) GUANYLYLTRANSFERASE-RELATED"/>
    <property type="match status" value="1"/>
</dbReference>
<feature type="domain" description="Thg1 C-terminal" evidence="12">
    <location>
        <begin position="135"/>
        <end position="216"/>
    </location>
</feature>
<keyword evidence="7" id="KW-0479">Metal-binding</keyword>
<keyword evidence="5" id="KW-0819">tRNA processing</keyword>
<dbReference type="Proteomes" id="UP001319080">
    <property type="component" value="Unassembled WGS sequence"/>
</dbReference>
<evidence type="ECO:0000256" key="10">
    <source>
        <dbReference type="ARBA" id="ARBA00023134"/>
    </source>
</evidence>
<reference evidence="13 14" key="1">
    <citation type="submission" date="2021-05" db="EMBL/GenBank/DDBJ databases">
        <title>A Polyphasic approach of four new species of the genus Ohtaekwangia: Ohtaekwangia histidinii sp. nov., Ohtaekwangia cretensis sp. nov., Ohtaekwangia indiensis sp. nov., Ohtaekwangia reichenbachii sp. nov. from diverse environment.</title>
        <authorList>
            <person name="Octaviana S."/>
        </authorList>
    </citation>
    <scope>NUCLEOTIDE SEQUENCE [LARGE SCALE GENOMIC DNA]</scope>
    <source>
        <strain evidence="13 14">PWU5</strain>
    </source>
</reference>
<dbReference type="InterPro" id="IPR024956">
    <property type="entry name" value="tRNAHis_GuaTrfase_cat"/>
</dbReference>
<sequence>MKFDVLDKKMRAFEESLDQFVLPGVFIVARLDGRGFTRLTKELLPLERPFDERFRDAMISTVTHLMDNGFKVRYGYTQSDEISLLLDKNENAFGRKTRKLISILAGEASARFTQAMGTLGAFDCRIIPLPAEDLVVDYFRWRGEDAHRNSLGAWCYWTLRKNGLSVAEATHSLQGLSVADKHKLLFEQGINYNDLPAWQKRGVGFCYRMVASSSVNAMTRKSVDVTRRKLQIEMNLPLGAEYDSMLRHLLKASENDTAVI</sequence>
<dbReference type="Pfam" id="PF14413">
    <property type="entry name" value="Thg1C"/>
    <property type="match status" value="1"/>
</dbReference>
<proteinExistence type="inferred from homology"/>
<dbReference type="GO" id="GO:0008193">
    <property type="term" value="F:tRNA guanylyltransferase activity"/>
    <property type="evidence" value="ECO:0007669"/>
    <property type="project" value="UniProtKB-EC"/>
</dbReference>
<accession>A0AAP2DTQ3</accession>
<keyword evidence="10" id="KW-0342">GTP-binding</keyword>
<evidence type="ECO:0000259" key="12">
    <source>
        <dbReference type="Pfam" id="PF14413"/>
    </source>
</evidence>
<keyword evidence="6 13" id="KW-0548">Nucleotidyltransferase</keyword>
<dbReference type="RefSeq" id="WP_254082811.1">
    <property type="nucleotide sequence ID" value="NZ_JAHESE010000001.1"/>
</dbReference>
<evidence type="ECO:0000256" key="3">
    <source>
        <dbReference type="ARBA" id="ARBA00012511"/>
    </source>
</evidence>
<gene>
    <name evidence="13" type="ORF">KK062_03340</name>
</gene>
<evidence type="ECO:0000256" key="7">
    <source>
        <dbReference type="ARBA" id="ARBA00022723"/>
    </source>
</evidence>
<comment type="caution">
    <text evidence="13">The sequence shown here is derived from an EMBL/GenBank/DDBJ whole genome shotgun (WGS) entry which is preliminary data.</text>
</comment>
<dbReference type="GO" id="GO:0000287">
    <property type="term" value="F:magnesium ion binding"/>
    <property type="evidence" value="ECO:0007669"/>
    <property type="project" value="InterPro"/>
</dbReference>
<keyword evidence="4" id="KW-0808">Transferase</keyword>
<dbReference type="PANTHER" id="PTHR12729:SF6">
    <property type="entry name" value="TRNA(HIS) GUANYLYLTRANSFERASE-RELATED"/>
    <property type="match status" value="1"/>
</dbReference>
<comment type="cofactor">
    <cofactor evidence="1">
        <name>Mg(2+)</name>
        <dbReference type="ChEBI" id="CHEBI:18420"/>
    </cofactor>
</comment>
<keyword evidence="9" id="KW-0460">Magnesium</keyword>
<feature type="domain" description="tRNAHis guanylyltransferase catalytic" evidence="11">
    <location>
        <begin position="8"/>
        <end position="130"/>
    </location>
</feature>
<dbReference type="InterPro" id="IPR007537">
    <property type="entry name" value="tRNAHis_GuaTrfase_Thg1"/>
</dbReference>
<dbReference type="EC" id="2.7.7.79" evidence="3"/>
<evidence type="ECO:0000256" key="8">
    <source>
        <dbReference type="ARBA" id="ARBA00022741"/>
    </source>
</evidence>
<organism evidence="13 14">
    <name type="scientific">Dawidia cretensis</name>
    <dbReference type="NCBI Taxonomy" id="2782350"/>
    <lineage>
        <taxon>Bacteria</taxon>
        <taxon>Pseudomonadati</taxon>
        <taxon>Bacteroidota</taxon>
        <taxon>Cytophagia</taxon>
        <taxon>Cytophagales</taxon>
        <taxon>Chryseotaleaceae</taxon>
        <taxon>Dawidia</taxon>
    </lineage>
</organism>
<dbReference type="InterPro" id="IPR025845">
    <property type="entry name" value="Thg1_C_dom"/>
</dbReference>